<dbReference type="AlphaFoldDB" id="A0A7U3Q213"/>
<proteinExistence type="predicted"/>
<organism evidence="1 2">
    <name type="scientific">Epichloe festucae (strain Fl1)</name>
    <dbReference type="NCBI Taxonomy" id="877507"/>
    <lineage>
        <taxon>Eukaryota</taxon>
        <taxon>Fungi</taxon>
        <taxon>Dikarya</taxon>
        <taxon>Ascomycota</taxon>
        <taxon>Pezizomycotina</taxon>
        <taxon>Sordariomycetes</taxon>
        <taxon>Hypocreomycetidae</taxon>
        <taxon>Hypocreales</taxon>
        <taxon>Clavicipitaceae</taxon>
        <taxon>Epichloe</taxon>
    </lineage>
</organism>
<sequence>MLDLICQRTWNRDFDPKQDRWNVYGARFGCDNRRCYFLVDHGKSLCDSDVTVRWYQWDGESLNFVPQVLPLEIQAKLKQYPFTPPSIQDMSKTRCPPDSFAKQQSIRTKLRSDMSLSDSDIACLRQYLKERQWIKDHIESRFCSKIESIANYNMDNKDLREQHDATMRDGSKSML</sequence>
<accession>A0A7U3Q213</accession>
<name>A0A7U3Q213_EPIFF</name>
<evidence type="ECO:0000313" key="2">
    <source>
        <dbReference type="Proteomes" id="UP000594364"/>
    </source>
</evidence>
<protein>
    <submittedName>
        <fullName evidence="1">Uncharacterized protein</fullName>
    </submittedName>
</protein>
<keyword evidence="2" id="KW-1185">Reference proteome</keyword>
<dbReference type="EMBL" id="CP031390">
    <property type="protein sequence ID" value="QPH15599.1"/>
    <property type="molecule type" value="Genomic_DNA"/>
</dbReference>
<dbReference type="Proteomes" id="UP000594364">
    <property type="component" value="Chromosome 6"/>
</dbReference>
<reference evidence="1 2" key="1">
    <citation type="journal article" date="2018" name="PLoS Genet.">
        <title>Repeat elements organise 3D genome structure and mediate transcription in the filamentous fungus Epichloe festucae.</title>
        <authorList>
            <person name="Winter D.J."/>
            <person name="Ganley A.R.D."/>
            <person name="Young C.A."/>
            <person name="Liachko I."/>
            <person name="Schardl C.L."/>
            <person name="Dupont P.Y."/>
            <person name="Berry D."/>
            <person name="Ram A."/>
            <person name="Scott B."/>
            <person name="Cox M.P."/>
        </authorList>
    </citation>
    <scope>NUCLEOTIDE SEQUENCE [LARGE SCALE GENOMIC DNA]</scope>
    <source>
        <strain evidence="1 2">Fl1</strain>
    </source>
</reference>
<dbReference type="OrthoDB" id="4379079at2759"/>
<gene>
    <name evidence="1" type="ORF">C2857_000039</name>
</gene>
<evidence type="ECO:0000313" key="1">
    <source>
        <dbReference type="EMBL" id="QPH15599.1"/>
    </source>
</evidence>